<proteinExistence type="predicted"/>
<sequence>MAEELCVQLVPLFNQLDFERQRQVERLVHHQHVHRGTIVASPANNDRLVIVERGQGRMYQLSASGDEQVQRTLTTGDYVGETWLLGAANTSSYVEMTTDSDICILDRPDFTRLIQAQHDLALKLLAGQAATISRLRQQTQLLGLPSVEERLTAYLDQLMAQQGSATVTLPLKLKDLATYLGTTPETLSRQLTKLTQAGRISRHRRQVRVLKSL</sequence>
<evidence type="ECO:0000256" key="1">
    <source>
        <dbReference type="ARBA" id="ARBA00023015"/>
    </source>
</evidence>
<dbReference type="PROSITE" id="PS50042">
    <property type="entry name" value="CNMP_BINDING_3"/>
    <property type="match status" value="1"/>
</dbReference>
<dbReference type="SUPFAM" id="SSF46785">
    <property type="entry name" value="Winged helix' DNA-binding domain"/>
    <property type="match status" value="1"/>
</dbReference>
<dbReference type="Gene3D" id="1.10.10.10">
    <property type="entry name" value="Winged helix-like DNA-binding domain superfamily/Winged helix DNA-binding domain"/>
    <property type="match status" value="1"/>
</dbReference>
<dbReference type="InterPro" id="IPR036390">
    <property type="entry name" value="WH_DNA-bd_sf"/>
</dbReference>
<dbReference type="InterPro" id="IPR018490">
    <property type="entry name" value="cNMP-bd_dom_sf"/>
</dbReference>
<name>A0A922PVW7_9LACO</name>
<evidence type="ECO:0000259" key="5">
    <source>
        <dbReference type="PROSITE" id="PS51063"/>
    </source>
</evidence>
<evidence type="ECO:0000259" key="4">
    <source>
        <dbReference type="PROSITE" id="PS50042"/>
    </source>
</evidence>
<dbReference type="InterPro" id="IPR012318">
    <property type="entry name" value="HTH_CRP"/>
</dbReference>
<dbReference type="RefSeq" id="WP_057805901.1">
    <property type="nucleotide sequence ID" value="NZ_AZGO01000011.1"/>
</dbReference>
<dbReference type="Gene3D" id="2.60.120.10">
    <property type="entry name" value="Jelly Rolls"/>
    <property type="match status" value="1"/>
</dbReference>
<dbReference type="Pfam" id="PF13545">
    <property type="entry name" value="HTH_Crp_2"/>
    <property type="match status" value="1"/>
</dbReference>
<reference evidence="6 7" key="1">
    <citation type="journal article" date="2015" name="Genome Announc.">
        <title>Expanding the biotechnology potential of lactobacilli through comparative genomics of 213 strains and associated genera.</title>
        <authorList>
            <person name="Sun Z."/>
            <person name="Harris H.M."/>
            <person name="McCann A."/>
            <person name="Guo C."/>
            <person name="Argimon S."/>
            <person name="Zhang W."/>
            <person name="Yang X."/>
            <person name="Jeffery I.B."/>
            <person name="Cooney J.C."/>
            <person name="Kagawa T.F."/>
            <person name="Liu W."/>
            <person name="Song Y."/>
            <person name="Salvetti E."/>
            <person name="Wrobel A."/>
            <person name="Rasinkangas P."/>
            <person name="Parkhill J."/>
            <person name="Rea M.C."/>
            <person name="O'Sullivan O."/>
            <person name="Ritari J."/>
            <person name="Douillard F.P."/>
            <person name="Paul Ross R."/>
            <person name="Yang R."/>
            <person name="Briner A.E."/>
            <person name="Felis G.E."/>
            <person name="de Vos W.M."/>
            <person name="Barrangou R."/>
            <person name="Klaenhammer T.R."/>
            <person name="Caufield P.W."/>
            <person name="Cui Y."/>
            <person name="Zhang H."/>
            <person name="O'Toole P.W."/>
        </authorList>
    </citation>
    <scope>NUCLEOTIDE SEQUENCE [LARGE SCALE GENOMIC DNA]</scope>
    <source>
        <strain evidence="6 7">DSM 8475</strain>
    </source>
</reference>
<dbReference type="AlphaFoldDB" id="A0A922PVW7"/>
<dbReference type="InterPro" id="IPR014710">
    <property type="entry name" value="RmlC-like_jellyroll"/>
</dbReference>
<dbReference type="SUPFAM" id="SSF51206">
    <property type="entry name" value="cAMP-binding domain-like"/>
    <property type="match status" value="1"/>
</dbReference>
<comment type="caution">
    <text evidence="6">The sequence shown here is derived from an EMBL/GenBank/DDBJ whole genome shotgun (WGS) entry which is preliminary data.</text>
</comment>
<evidence type="ECO:0000256" key="3">
    <source>
        <dbReference type="ARBA" id="ARBA00023163"/>
    </source>
</evidence>
<dbReference type="Pfam" id="PF00027">
    <property type="entry name" value="cNMP_binding"/>
    <property type="match status" value="1"/>
</dbReference>
<dbReference type="PRINTS" id="PR00034">
    <property type="entry name" value="HTHCRP"/>
</dbReference>
<gene>
    <name evidence="6" type="ORF">FD34_GL000981</name>
</gene>
<dbReference type="GO" id="GO:0005829">
    <property type="term" value="C:cytosol"/>
    <property type="evidence" value="ECO:0007669"/>
    <property type="project" value="TreeGrafter"/>
</dbReference>
<dbReference type="GO" id="GO:0003677">
    <property type="term" value="F:DNA binding"/>
    <property type="evidence" value="ECO:0007669"/>
    <property type="project" value="UniProtKB-KW"/>
</dbReference>
<organism evidence="6 7">
    <name type="scientific">Limosilactobacillus pontis DSM 8475</name>
    <dbReference type="NCBI Taxonomy" id="1423794"/>
    <lineage>
        <taxon>Bacteria</taxon>
        <taxon>Bacillati</taxon>
        <taxon>Bacillota</taxon>
        <taxon>Bacilli</taxon>
        <taxon>Lactobacillales</taxon>
        <taxon>Lactobacillaceae</taxon>
        <taxon>Limosilactobacillus</taxon>
    </lineage>
</organism>
<dbReference type="SMART" id="SM00419">
    <property type="entry name" value="HTH_CRP"/>
    <property type="match status" value="1"/>
</dbReference>
<dbReference type="Proteomes" id="UP000051085">
    <property type="component" value="Unassembled WGS sequence"/>
</dbReference>
<evidence type="ECO:0000313" key="7">
    <source>
        <dbReference type="Proteomes" id="UP000051085"/>
    </source>
</evidence>
<feature type="domain" description="Cyclic nucleotide-binding" evidence="4">
    <location>
        <begin position="37"/>
        <end position="114"/>
    </location>
</feature>
<keyword evidence="2" id="KW-0238">DNA-binding</keyword>
<keyword evidence="3" id="KW-0804">Transcription</keyword>
<dbReference type="PROSITE" id="PS51063">
    <property type="entry name" value="HTH_CRP_2"/>
    <property type="match status" value="1"/>
</dbReference>
<feature type="domain" description="HTH crp-type" evidence="5">
    <location>
        <begin position="145"/>
        <end position="213"/>
    </location>
</feature>
<dbReference type="SMART" id="SM00100">
    <property type="entry name" value="cNMP"/>
    <property type="match status" value="1"/>
</dbReference>
<dbReference type="GeneID" id="87978133"/>
<dbReference type="EMBL" id="AZGO01000011">
    <property type="protein sequence ID" value="KRM37786.1"/>
    <property type="molecule type" value="Genomic_DNA"/>
</dbReference>
<dbReference type="CDD" id="cd00092">
    <property type="entry name" value="HTH_CRP"/>
    <property type="match status" value="1"/>
</dbReference>
<dbReference type="PANTHER" id="PTHR24567:SF26">
    <property type="entry name" value="REGULATORY PROTEIN YEIL"/>
    <property type="match status" value="1"/>
</dbReference>
<dbReference type="PANTHER" id="PTHR24567">
    <property type="entry name" value="CRP FAMILY TRANSCRIPTIONAL REGULATORY PROTEIN"/>
    <property type="match status" value="1"/>
</dbReference>
<dbReference type="InterPro" id="IPR036388">
    <property type="entry name" value="WH-like_DNA-bd_sf"/>
</dbReference>
<evidence type="ECO:0000313" key="6">
    <source>
        <dbReference type="EMBL" id="KRM37786.1"/>
    </source>
</evidence>
<protein>
    <submittedName>
        <fullName evidence="6">CRP FNR family transcriptional regulator</fullName>
    </submittedName>
</protein>
<dbReference type="InterPro" id="IPR000595">
    <property type="entry name" value="cNMP-bd_dom"/>
</dbReference>
<accession>A0A922PVW7</accession>
<evidence type="ECO:0000256" key="2">
    <source>
        <dbReference type="ARBA" id="ARBA00023125"/>
    </source>
</evidence>
<keyword evidence="1" id="KW-0805">Transcription regulation</keyword>
<dbReference type="GO" id="GO:0003700">
    <property type="term" value="F:DNA-binding transcription factor activity"/>
    <property type="evidence" value="ECO:0007669"/>
    <property type="project" value="TreeGrafter"/>
</dbReference>
<dbReference type="InterPro" id="IPR050397">
    <property type="entry name" value="Env_Response_Regulators"/>
</dbReference>
<dbReference type="CDD" id="cd00038">
    <property type="entry name" value="CAP_ED"/>
    <property type="match status" value="1"/>
</dbReference>